<dbReference type="EMBL" id="CM016559">
    <property type="protein sequence ID" value="TKW00399.1"/>
    <property type="molecule type" value="Genomic_DNA"/>
</dbReference>
<dbReference type="InterPro" id="IPR041118">
    <property type="entry name" value="Rx_N"/>
</dbReference>
<evidence type="ECO:0000256" key="5">
    <source>
        <dbReference type="ARBA" id="ARBA00022821"/>
    </source>
</evidence>
<feature type="domain" description="Disease resistance N-terminal" evidence="7">
    <location>
        <begin position="13"/>
        <end position="95"/>
    </location>
</feature>
<dbReference type="CDD" id="cd14798">
    <property type="entry name" value="RX-CC_like"/>
    <property type="match status" value="1"/>
</dbReference>
<keyword evidence="5" id="KW-0611">Plant defense</keyword>
<gene>
    <name evidence="8" type="ORF">SEVIR_8G106350v2</name>
</gene>
<comment type="similarity">
    <text evidence="1">Belongs to the disease resistance NB-LRR family.</text>
</comment>
<keyword evidence="6" id="KW-0175">Coiled coil</keyword>
<evidence type="ECO:0000259" key="7">
    <source>
        <dbReference type="Pfam" id="PF18052"/>
    </source>
</evidence>
<feature type="coiled-coil region" evidence="6">
    <location>
        <begin position="118"/>
        <end position="145"/>
    </location>
</feature>
<dbReference type="Pfam" id="PF18052">
    <property type="entry name" value="Rx_N"/>
    <property type="match status" value="1"/>
</dbReference>
<dbReference type="Gene3D" id="1.20.5.4130">
    <property type="match status" value="1"/>
</dbReference>
<evidence type="ECO:0000313" key="9">
    <source>
        <dbReference type="Proteomes" id="UP000298652"/>
    </source>
</evidence>
<dbReference type="InterPro" id="IPR038005">
    <property type="entry name" value="RX-like_CC"/>
</dbReference>
<evidence type="ECO:0000256" key="3">
    <source>
        <dbReference type="ARBA" id="ARBA00022737"/>
    </source>
</evidence>
<dbReference type="PANTHER" id="PTHR19338">
    <property type="entry name" value="TRANSLOCASE OF INNER MITOCHONDRIAL MEMBRANE 13 HOMOLOG"/>
    <property type="match status" value="1"/>
</dbReference>
<sequence>MMEGALVSASTGVMESVLCKLSFMLGNQYSRNKRVENDVLFLRNELSSMNAVMQKHAMSKERDLQVKAWMKEVRELAYDIEDAIDAFMAQVEEKLDQPTGIKGFVINSIRKLRELVSSSAIAEEIEKLKNQVREISDRRKRYKLDESTSKDTKAEIDPRLPALYTGVDLGHHLHWCLLWGLEVLAKPPLLTKCIRKSRASLIAVVLSLCLKDHTLRRF</sequence>
<dbReference type="PANTHER" id="PTHR19338:SF65">
    <property type="entry name" value="OS06G0163900 PROTEIN"/>
    <property type="match status" value="1"/>
</dbReference>
<name>A0A4U6TIK6_SETVI</name>
<organism evidence="8 9">
    <name type="scientific">Setaria viridis</name>
    <name type="common">Green bristlegrass</name>
    <name type="synonym">Setaria italica subsp. viridis</name>
    <dbReference type="NCBI Taxonomy" id="4556"/>
    <lineage>
        <taxon>Eukaryota</taxon>
        <taxon>Viridiplantae</taxon>
        <taxon>Streptophyta</taxon>
        <taxon>Embryophyta</taxon>
        <taxon>Tracheophyta</taxon>
        <taxon>Spermatophyta</taxon>
        <taxon>Magnoliopsida</taxon>
        <taxon>Liliopsida</taxon>
        <taxon>Poales</taxon>
        <taxon>Poaceae</taxon>
        <taxon>PACMAD clade</taxon>
        <taxon>Panicoideae</taxon>
        <taxon>Panicodae</taxon>
        <taxon>Paniceae</taxon>
        <taxon>Cenchrinae</taxon>
        <taxon>Setaria</taxon>
    </lineage>
</organism>
<protein>
    <recommendedName>
        <fullName evidence="7">Disease resistance N-terminal domain-containing protein</fullName>
    </recommendedName>
</protein>
<dbReference type="AlphaFoldDB" id="A0A4U6TIK6"/>
<accession>A0A4U6TIK6</accession>
<keyword evidence="3" id="KW-0677">Repeat</keyword>
<evidence type="ECO:0000256" key="4">
    <source>
        <dbReference type="ARBA" id="ARBA00022741"/>
    </source>
</evidence>
<keyword evidence="4" id="KW-0547">Nucleotide-binding</keyword>
<evidence type="ECO:0000256" key="6">
    <source>
        <dbReference type="SAM" id="Coils"/>
    </source>
</evidence>
<evidence type="ECO:0000256" key="2">
    <source>
        <dbReference type="ARBA" id="ARBA00022614"/>
    </source>
</evidence>
<dbReference type="GO" id="GO:0006952">
    <property type="term" value="P:defense response"/>
    <property type="evidence" value="ECO:0007669"/>
    <property type="project" value="UniProtKB-KW"/>
</dbReference>
<dbReference type="Gramene" id="TKW00399">
    <property type="protein sequence ID" value="TKW00399"/>
    <property type="gene ID" value="SEVIR_8G106350v2"/>
</dbReference>
<dbReference type="Proteomes" id="UP000298652">
    <property type="component" value="Chromosome 8"/>
</dbReference>
<keyword evidence="9" id="KW-1185">Reference proteome</keyword>
<keyword evidence="2" id="KW-0433">Leucine-rich repeat</keyword>
<dbReference type="OMA" id="NARYKNH"/>
<proteinExistence type="inferred from homology"/>
<dbReference type="GO" id="GO:0000166">
    <property type="term" value="F:nucleotide binding"/>
    <property type="evidence" value="ECO:0007669"/>
    <property type="project" value="UniProtKB-KW"/>
</dbReference>
<reference evidence="8" key="1">
    <citation type="submission" date="2019-03" db="EMBL/GenBank/DDBJ databases">
        <title>WGS assembly of Setaria viridis.</title>
        <authorList>
            <person name="Huang P."/>
            <person name="Jenkins J."/>
            <person name="Grimwood J."/>
            <person name="Barry K."/>
            <person name="Healey A."/>
            <person name="Mamidi S."/>
            <person name="Sreedasyam A."/>
            <person name="Shu S."/>
            <person name="Feldman M."/>
            <person name="Wu J."/>
            <person name="Yu Y."/>
            <person name="Chen C."/>
            <person name="Johnson J."/>
            <person name="Rokhsar D."/>
            <person name="Baxter I."/>
            <person name="Schmutz J."/>
            <person name="Brutnell T."/>
            <person name="Kellogg E."/>
        </authorList>
    </citation>
    <scope>NUCLEOTIDE SEQUENCE [LARGE SCALE GENOMIC DNA]</scope>
</reference>
<evidence type="ECO:0000313" key="8">
    <source>
        <dbReference type="EMBL" id="TKW00399.1"/>
    </source>
</evidence>
<evidence type="ECO:0000256" key="1">
    <source>
        <dbReference type="ARBA" id="ARBA00008894"/>
    </source>
</evidence>